<dbReference type="Proteomes" id="UP000250235">
    <property type="component" value="Unassembled WGS sequence"/>
</dbReference>
<dbReference type="AlphaFoldDB" id="A0A2Z7A716"/>
<evidence type="ECO:0000313" key="2">
    <source>
        <dbReference type="EMBL" id="KZV17398.1"/>
    </source>
</evidence>
<proteinExistence type="predicted"/>
<organism evidence="2 3">
    <name type="scientific">Dorcoceras hygrometricum</name>
    <dbReference type="NCBI Taxonomy" id="472368"/>
    <lineage>
        <taxon>Eukaryota</taxon>
        <taxon>Viridiplantae</taxon>
        <taxon>Streptophyta</taxon>
        <taxon>Embryophyta</taxon>
        <taxon>Tracheophyta</taxon>
        <taxon>Spermatophyta</taxon>
        <taxon>Magnoliopsida</taxon>
        <taxon>eudicotyledons</taxon>
        <taxon>Gunneridae</taxon>
        <taxon>Pentapetalae</taxon>
        <taxon>asterids</taxon>
        <taxon>lamiids</taxon>
        <taxon>Lamiales</taxon>
        <taxon>Gesneriaceae</taxon>
        <taxon>Didymocarpoideae</taxon>
        <taxon>Trichosporeae</taxon>
        <taxon>Loxocarpinae</taxon>
        <taxon>Dorcoceras</taxon>
    </lineage>
</organism>
<evidence type="ECO:0000313" key="3">
    <source>
        <dbReference type="Proteomes" id="UP000250235"/>
    </source>
</evidence>
<protein>
    <submittedName>
        <fullName evidence="2">Squamosa promoter-binding-like protein 5-like</fullName>
    </submittedName>
</protein>
<gene>
    <name evidence="2" type="ORF">F511_27921</name>
</gene>
<name>A0A2Z7A716_9LAMI</name>
<feature type="region of interest" description="Disordered" evidence="1">
    <location>
        <begin position="1"/>
        <end position="33"/>
    </location>
</feature>
<accession>A0A2Z7A716</accession>
<dbReference type="EMBL" id="KV018386">
    <property type="protein sequence ID" value="KZV17398.1"/>
    <property type="molecule type" value="Genomic_DNA"/>
</dbReference>
<evidence type="ECO:0000256" key="1">
    <source>
        <dbReference type="SAM" id="MobiDB-lite"/>
    </source>
</evidence>
<keyword evidence="3" id="KW-1185">Reference proteome</keyword>
<reference evidence="2 3" key="1">
    <citation type="journal article" date="2015" name="Proc. Natl. Acad. Sci. U.S.A.">
        <title>The resurrection genome of Boea hygrometrica: A blueprint for survival of dehydration.</title>
        <authorList>
            <person name="Xiao L."/>
            <person name="Yang G."/>
            <person name="Zhang L."/>
            <person name="Yang X."/>
            <person name="Zhao S."/>
            <person name="Ji Z."/>
            <person name="Zhou Q."/>
            <person name="Hu M."/>
            <person name="Wang Y."/>
            <person name="Chen M."/>
            <person name="Xu Y."/>
            <person name="Jin H."/>
            <person name="Xiao X."/>
            <person name="Hu G."/>
            <person name="Bao F."/>
            <person name="Hu Y."/>
            <person name="Wan P."/>
            <person name="Li L."/>
            <person name="Deng X."/>
            <person name="Kuang T."/>
            <person name="Xiang C."/>
            <person name="Zhu J.K."/>
            <person name="Oliver M.J."/>
            <person name="He Y."/>
        </authorList>
    </citation>
    <scope>NUCLEOTIDE SEQUENCE [LARGE SCALE GENOMIC DNA]</scope>
    <source>
        <strain evidence="3">cv. XS01</strain>
    </source>
</reference>
<feature type="compositionally biased region" description="Low complexity" evidence="1">
    <location>
        <begin position="14"/>
        <end position="30"/>
    </location>
</feature>
<sequence>MLCATRAHGGRPPAHTASAGGAAGARKGAGQRVQRLPARAHGACATSMQRPTQGVQRARNARRNMRAGCVHDHAIPAAICAQRVRTPCATGERQRATVGVADPGSDQFHEEIGTSTVGDFGLLIRSTIGIPIPLPVCNKKTRRRFHGRNLLTGTVGTRFPTATAAAGGDGGGGGEERKEKYKLKSFWLRSRWVLGTMARFMMVLGLDRGGPWWEEMVARRYGRAIKHALRKGDRSDPVVVLSVGRRPVVAGGGCAKE</sequence>